<dbReference type="RefSeq" id="WP_186741868.1">
    <property type="nucleotide sequence ID" value="NZ_CP060394.1"/>
</dbReference>
<evidence type="ECO:0008006" key="3">
    <source>
        <dbReference type="Google" id="ProtNLM"/>
    </source>
</evidence>
<sequence length="79" mass="9144">MKRASVRDLRYSFNKIERLLRQGQEIEITKRHTVIARLLPEAQGTVKMPDFIGRLRAIYGDQIPATTGAEIVAEDRDRY</sequence>
<keyword evidence="2" id="KW-1185">Reference proteome</keyword>
<reference evidence="1 2" key="1">
    <citation type="submission" date="2020-08" db="EMBL/GenBank/DDBJ databases">
        <title>Edaphobacter telluris sp. nov. and Acidobacterium dinghuensis sp. nov., two acidobacteria isolated from forest soil.</title>
        <authorList>
            <person name="Fu J."/>
            <person name="Qiu L."/>
        </authorList>
    </citation>
    <scope>NUCLEOTIDE SEQUENCE [LARGE SCALE GENOMIC DNA]</scope>
    <source>
        <strain evidence="1">4Y35</strain>
    </source>
</reference>
<proteinExistence type="predicted"/>
<evidence type="ECO:0000313" key="1">
    <source>
        <dbReference type="EMBL" id="QNI31324.1"/>
    </source>
</evidence>
<evidence type="ECO:0000313" key="2">
    <source>
        <dbReference type="Proteomes" id="UP000515312"/>
    </source>
</evidence>
<accession>A0A7G8BFK4</accession>
<dbReference type="EMBL" id="CP060394">
    <property type="protein sequence ID" value="QNI31324.1"/>
    <property type="molecule type" value="Genomic_DNA"/>
</dbReference>
<dbReference type="KEGG" id="adin:H7849_19870"/>
<dbReference type="Proteomes" id="UP000515312">
    <property type="component" value="Chromosome"/>
</dbReference>
<organism evidence="1 2">
    <name type="scientific">Alloacidobacterium dinghuense</name>
    <dbReference type="NCBI Taxonomy" id="2763107"/>
    <lineage>
        <taxon>Bacteria</taxon>
        <taxon>Pseudomonadati</taxon>
        <taxon>Acidobacteriota</taxon>
        <taxon>Terriglobia</taxon>
        <taxon>Terriglobales</taxon>
        <taxon>Acidobacteriaceae</taxon>
        <taxon>Alloacidobacterium</taxon>
    </lineage>
</organism>
<name>A0A7G8BFK4_9BACT</name>
<dbReference type="AlphaFoldDB" id="A0A7G8BFK4"/>
<gene>
    <name evidence="1" type="ORF">H7849_19870</name>
</gene>
<protein>
    <recommendedName>
        <fullName evidence="3">Type II toxin-antitoxin system prevent-host-death family antitoxin</fullName>
    </recommendedName>
</protein>